<dbReference type="SUPFAM" id="SSF55811">
    <property type="entry name" value="Nudix"/>
    <property type="match status" value="1"/>
</dbReference>
<dbReference type="EMBL" id="FORX01000012">
    <property type="protein sequence ID" value="SFK04208.1"/>
    <property type="molecule type" value="Genomic_DNA"/>
</dbReference>
<dbReference type="Pfam" id="PF00293">
    <property type="entry name" value="NUDIX"/>
    <property type="match status" value="1"/>
</dbReference>
<dbReference type="InterPro" id="IPR015797">
    <property type="entry name" value="NUDIX_hydrolase-like_dom_sf"/>
</dbReference>
<dbReference type="PANTHER" id="PTHR21340">
    <property type="entry name" value="DIADENOSINE 5,5-P1,P4-TETRAPHOSPHATE PYROPHOSPHOHYDROLASE MUTT"/>
    <property type="match status" value="1"/>
</dbReference>
<dbReference type="InterPro" id="IPR051325">
    <property type="entry name" value="Nudix_hydrolase_domain"/>
</dbReference>
<accession>A0A1I3W9F9</accession>
<dbReference type="CDD" id="cd04664">
    <property type="entry name" value="NUDIX_DHNTPase_like"/>
    <property type="match status" value="1"/>
</dbReference>
<protein>
    <submittedName>
        <fullName evidence="3">dATP pyrophosphohydrolase</fullName>
    </submittedName>
</protein>
<evidence type="ECO:0000259" key="2">
    <source>
        <dbReference type="PROSITE" id="PS51462"/>
    </source>
</evidence>
<reference evidence="4" key="1">
    <citation type="submission" date="2016-10" db="EMBL/GenBank/DDBJ databases">
        <authorList>
            <person name="Varghese N."/>
            <person name="Submissions S."/>
        </authorList>
    </citation>
    <scope>NUCLEOTIDE SEQUENCE [LARGE SCALE GENOMIC DNA]</scope>
    <source>
        <strain evidence="4">DSM 5918</strain>
    </source>
</reference>
<feature type="domain" description="Nudix hydrolase" evidence="2">
    <location>
        <begin position="1"/>
        <end position="134"/>
    </location>
</feature>
<dbReference type="PROSITE" id="PS51462">
    <property type="entry name" value="NUDIX"/>
    <property type="match status" value="1"/>
</dbReference>
<evidence type="ECO:0000256" key="1">
    <source>
        <dbReference type="ARBA" id="ARBA00022801"/>
    </source>
</evidence>
<evidence type="ECO:0000313" key="4">
    <source>
        <dbReference type="Proteomes" id="UP000198635"/>
    </source>
</evidence>
<dbReference type="InterPro" id="IPR000086">
    <property type="entry name" value="NUDIX_hydrolase_dom"/>
</dbReference>
<dbReference type="GO" id="GO:0006167">
    <property type="term" value="P:AMP biosynthetic process"/>
    <property type="evidence" value="ECO:0007669"/>
    <property type="project" value="TreeGrafter"/>
</dbReference>
<proteinExistence type="predicted"/>
<gene>
    <name evidence="3" type="ORF">SAMN04488082_112102</name>
</gene>
<dbReference type="Proteomes" id="UP000198635">
    <property type="component" value="Unassembled WGS sequence"/>
</dbReference>
<dbReference type="InterPro" id="IPR020084">
    <property type="entry name" value="NUDIX_hydrolase_CS"/>
</dbReference>
<dbReference type="STRING" id="52560.SAMN04488082_112102"/>
<dbReference type="AlphaFoldDB" id="A0A1I3W9F9"/>
<name>A0A1I3W9F9_9BACT</name>
<dbReference type="GO" id="GO:0006754">
    <property type="term" value="P:ATP biosynthetic process"/>
    <property type="evidence" value="ECO:0007669"/>
    <property type="project" value="TreeGrafter"/>
</dbReference>
<dbReference type="GO" id="GO:0004081">
    <property type="term" value="F:bis(5'-nucleosyl)-tetraphosphatase (asymmetrical) activity"/>
    <property type="evidence" value="ECO:0007669"/>
    <property type="project" value="TreeGrafter"/>
</dbReference>
<keyword evidence="1 3" id="KW-0378">Hydrolase</keyword>
<sequence length="138" mass="16340">MIKYSIECWLYNDLEDRFLLLRCPVTHRHDEYWQPVTGGRGPDEPCTEACLREVLEETGVTLSEEQLEVVIPEFSFCIPDARIELRKPIYLARVRIEQVVLSAEHIGYYWFDARDVDANLHWDSNRESFRQVLVHTRS</sequence>
<dbReference type="Gene3D" id="3.90.79.10">
    <property type="entry name" value="Nucleoside Triphosphate Pyrophosphohydrolase"/>
    <property type="match status" value="1"/>
</dbReference>
<keyword evidence="4" id="KW-1185">Reference proteome</keyword>
<dbReference type="PANTHER" id="PTHR21340:SF0">
    <property type="entry name" value="BIS(5'-NUCLEOSYL)-TETRAPHOSPHATASE [ASYMMETRICAL]"/>
    <property type="match status" value="1"/>
</dbReference>
<evidence type="ECO:0000313" key="3">
    <source>
        <dbReference type="EMBL" id="SFK04208.1"/>
    </source>
</evidence>
<dbReference type="PROSITE" id="PS00893">
    <property type="entry name" value="NUDIX_BOX"/>
    <property type="match status" value="1"/>
</dbReference>
<dbReference type="RefSeq" id="WP_092376020.1">
    <property type="nucleotide sequence ID" value="NZ_FORX01000012.1"/>
</dbReference>
<organism evidence="3 4">
    <name type="scientific">Desulfomicrobium apsheronum</name>
    <dbReference type="NCBI Taxonomy" id="52560"/>
    <lineage>
        <taxon>Bacteria</taxon>
        <taxon>Pseudomonadati</taxon>
        <taxon>Thermodesulfobacteriota</taxon>
        <taxon>Desulfovibrionia</taxon>
        <taxon>Desulfovibrionales</taxon>
        <taxon>Desulfomicrobiaceae</taxon>
        <taxon>Desulfomicrobium</taxon>
    </lineage>
</organism>
<dbReference type="OrthoDB" id="7066556at2"/>